<proteinExistence type="predicted"/>
<sequence length="391" mass="45128">MRVGISRLSYPEKRCIANTSLYEVKNLEYINANRYISITNDKLLKRGPIYKFNPLFGDFMVDAYAVFNDVVVTKKKWVTIFETMVPRYQSIINFHRTSNEDYEGIAKSKAINEAIYRLADDNCLSINALSENAMRIQAKLLDTYPELKPGIMRKITVTKPPQAVRDFSSDINYKDFNNSLNLVFIGRDFYRKGGGELIVAINELLDEGFFTTVDINLTIVGDINRRDNYCIGQFNDRAAFFSHVDNIINKRENISVYKKLDNSIVMRKLSDSHIGFLPTWADTYGYSVLEMQSEGIPVITSNVRALSEINYSQLLINIPTNQFGEIVINSEKQVEYVSRLIIDGIKDNIKLLFEDRRLLAKLSRVVRKEIIKEHSPDDYFKRLLNTFISHE</sequence>
<dbReference type="SUPFAM" id="SSF53756">
    <property type="entry name" value="UDP-Glycosyltransferase/glycogen phosphorylase"/>
    <property type="match status" value="1"/>
</dbReference>
<reference evidence="1" key="1">
    <citation type="submission" date="2016-02" db="EMBL/GenBank/DDBJ databases">
        <authorList>
            <person name="Wen L."/>
            <person name="He K."/>
            <person name="Yang H."/>
        </authorList>
    </citation>
    <scope>NUCLEOTIDE SEQUENCE</scope>
    <source>
        <strain evidence="1">426</strain>
    </source>
</reference>
<dbReference type="GO" id="GO:0016740">
    <property type="term" value="F:transferase activity"/>
    <property type="evidence" value="ECO:0007669"/>
    <property type="project" value="UniProtKB-KW"/>
</dbReference>
<accession>A0A193SGJ7</accession>
<protein>
    <submittedName>
        <fullName evidence="1">Glycosyl transferases group 1</fullName>
    </submittedName>
</protein>
<dbReference type="Pfam" id="PF13692">
    <property type="entry name" value="Glyco_trans_1_4"/>
    <property type="match status" value="1"/>
</dbReference>
<dbReference type="RefSeq" id="WP_050573341.1">
    <property type="nucleotide sequence ID" value="NZ_BIKP01000017.1"/>
</dbReference>
<name>A0A193SGJ7_KLEPN</name>
<keyword evidence="1" id="KW-0808">Transferase</keyword>
<organism evidence="1">
    <name type="scientific">Klebsiella pneumoniae</name>
    <dbReference type="NCBI Taxonomy" id="573"/>
    <lineage>
        <taxon>Bacteria</taxon>
        <taxon>Pseudomonadati</taxon>
        <taxon>Pseudomonadota</taxon>
        <taxon>Gammaproteobacteria</taxon>
        <taxon>Enterobacterales</taxon>
        <taxon>Enterobacteriaceae</taxon>
        <taxon>Klebsiella/Raoultella group</taxon>
        <taxon>Klebsiella</taxon>
        <taxon>Klebsiella pneumoniae complex</taxon>
    </lineage>
</organism>
<reference evidence="1" key="2">
    <citation type="submission" date="2016-06" db="EMBL/GenBank/DDBJ databases">
        <title>Towards a vaccine: An investigation of Klebsiella pneumoniae surface antigens.</title>
        <authorList>
            <person name="Follador R."/>
            <person name="Heinz E."/>
            <person name="Wyres K.L."/>
            <person name="Ellington M.J."/>
            <person name="Kowarik M."/>
            <person name="Holt K.E."/>
            <person name="Thomson N.R."/>
        </authorList>
    </citation>
    <scope>NUCLEOTIDE SEQUENCE</scope>
    <source>
        <strain evidence="1">426</strain>
    </source>
</reference>
<dbReference type="AlphaFoldDB" id="A0A193SGJ7"/>
<dbReference type="EMBL" id="LT174580">
    <property type="protein sequence ID" value="CZQ24944.1"/>
    <property type="molecule type" value="Genomic_DNA"/>
</dbReference>
<evidence type="ECO:0000313" key="1">
    <source>
        <dbReference type="EMBL" id="CZQ24944.1"/>
    </source>
</evidence>
<dbReference type="Gene3D" id="3.40.50.2000">
    <property type="entry name" value="Glycogen Phosphorylase B"/>
    <property type="match status" value="1"/>
</dbReference>